<feature type="region of interest" description="Disordered" evidence="1">
    <location>
        <begin position="199"/>
        <end position="220"/>
    </location>
</feature>
<evidence type="ECO:0000313" key="4">
    <source>
        <dbReference type="Proteomes" id="UP000076580"/>
    </source>
</evidence>
<comment type="caution">
    <text evidence="3">The sequence shown here is derived from an EMBL/GenBank/DDBJ whole genome shotgun (WGS) entry which is preliminary data.</text>
</comment>
<reference evidence="3 4" key="1">
    <citation type="journal article" date="2016" name="Sci. Rep.">
        <title>Insights into Adaptations to a Near-Obligate Nematode Endoparasitic Lifestyle from the Finished Genome of Drechmeria coniospora.</title>
        <authorList>
            <person name="Zhang L."/>
            <person name="Zhou Z."/>
            <person name="Guo Q."/>
            <person name="Fokkens L."/>
            <person name="Miskei M."/>
            <person name="Pocsi I."/>
            <person name="Zhang W."/>
            <person name="Chen M."/>
            <person name="Wang L."/>
            <person name="Sun Y."/>
            <person name="Donzelli B.G."/>
            <person name="Gibson D.M."/>
            <person name="Nelson D.R."/>
            <person name="Luo J.G."/>
            <person name="Rep M."/>
            <person name="Liu H."/>
            <person name="Yang S."/>
            <person name="Wang J."/>
            <person name="Krasnoff S.B."/>
            <person name="Xu Y."/>
            <person name="Molnar I."/>
            <person name="Lin M."/>
        </authorList>
    </citation>
    <scope>NUCLEOTIDE SEQUENCE [LARGE SCALE GENOMIC DNA]</scope>
    <source>
        <strain evidence="3 4">ARSEF 6962</strain>
    </source>
</reference>
<dbReference type="Proteomes" id="UP000076580">
    <property type="component" value="Chromosome 01"/>
</dbReference>
<keyword evidence="4" id="KW-1185">Reference proteome</keyword>
<dbReference type="GeneID" id="63713156"/>
<dbReference type="RefSeq" id="XP_040658735.1">
    <property type="nucleotide sequence ID" value="XM_040797852.1"/>
</dbReference>
<evidence type="ECO:0008006" key="5">
    <source>
        <dbReference type="Google" id="ProtNLM"/>
    </source>
</evidence>
<organism evidence="3 4">
    <name type="scientific">Drechmeria coniospora</name>
    <name type="common">Nematophagous fungus</name>
    <name type="synonym">Meria coniospora</name>
    <dbReference type="NCBI Taxonomy" id="98403"/>
    <lineage>
        <taxon>Eukaryota</taxon>
        <taxon>Fungi</taxon>
        <taxon>Dikarya</taxon>
        <taxon>Ascomycota</taxon>
        <taxon>Pezizomycotina</taxon>
        <taxon>Sordariomycetes</taxon>
        <taxon>Hypocreomycetidae</taxon>
        <taxon>Hypocreales</taxon>
        <taxon>Ophiocordycipitaceae</taxon>
        <taxon>Drechmeria</taxon>
    </lineage>
</organism>
<dbReference type="SUPFAM" id="SSF55729">
    <property type="entry name" value="Acyl-CoA N-acyltransferases (Nat)"/>
    <property type="match status" value="1"/>
</dbReference>
<feature type="chain" id="PRO_5007580889" description="N-acetyltransferase domain-containing protein" evidence="2">
    <location>
        <begin position="26"/>
        <end position="310"/>
    </location>
</feature>
<gene>
    <name evidence="3" type="ORF">DCS_00513</name>
</gene>
<dbReference type="Gene3D" id="3.40.630.30">
    <property type="match status" value="1"/>
</dbReference>
<dbReference type="EMBL" id="LAYC01000001">
    <property type="protein sequence ID" value="KYK59383.1"/>
    <property type="molecule type" value="Genomic_DNA"/>
</dbReference>
<dbReference type="AlphaFoldDB" id="A0A151GQL4"/>
<dbReference type="InParanoid" id="A0A151GQL4"/>
<evidence type="ECO:0000256" key="1">
    <source>
        <dbReference type="SAM" id="MobiDB-lite"/>
    </source>
</evidence>
<protein>
    <recommendedName>
        <fullName evidence="5">N-acetyltransferase domain-containing protein</fullName>
    </recommendedName>
</protein>
<sequence length="310" mass="33904">MMPSPGSSFFTFLRANLVLTPSAVSSPSGTPHLEPSSTDPSFHLRPCFPSRQAPYKTGRCLDDSAADSAADNDDDNVDFPPLTLGALSSLDERLEGLRLVADSLAHMRLRAGCILAFHPLCLTALLSSWAAVYRFASVPSCAFVLACGTTCAYLLSIRHLTSPIAPNEQGVILGARHGRKLVGAPILRLEPRQTPFAYNSSPNHHLAGGKRKSRSRSASLRRGHGLIRAWATLPMYRQQGVGRHLLLAAVRRTKEVYGRDATVGFAQEHAQSVMLLPRLFNGPFRTDEARAARALEESVTRWGVSRRRKR</sequence>
<accession>A0A151GQL4</accession>
<feature type="signal peptide" evidence="2">
    <location>
        <begin position="1"/>
        <end position="25"/>
    </location>
</feature>
<feature type="region of interest" description="Disordered" evidence="1">
    <location>
        <begin position="23"/>
        <end position="43"/>
    </location>
</feature>
<feature type="compositionally biased region" description="Basic residues" evidence="1">
    <location>
        <begin position="207"/>
        <end position="220"/>
    </location>
</feature>
<feature type="compositionally biased region" description="Polar residues" evidence="1">
    <location>
        <begin position="23"/>
        <end position="40"/>
    </location>
</feature>
<name>A0A151GQL4_DRECN</name>
<evidence type="ECO:0000313" key="3">
    <source>
        <dbReference type="EMBL" id="KYK59383.1"/>
    </source>
</evidence>
<proteinExistence type="predicted"/>
<keyword evidence="2" id="KW-0732">Signal</keyword>
<evidence type="ECO:0000256" key="2">
    <source>
        <dbReference type="SAM" id="SignalP"/>
    </source>
</evidence>
<dbReference type="InterPro" id="IPR016181">
    <property type="entry name" value="Acyl_CoA_acyltransferase"/>
</dbReference>